<dbReference type="Proteomes" id="UP001151760">
    <property type="component" value="Unassembled WGS sequence"/>
</dbReference>
<dbReference type="EMBL" id="BQNB010011390">
    <property type="protein sequence ID" value="GJS89956.1"/>
    <property type="molecule type" value="Genomic_DNA"/>
</dbReference>
<accession>A0ABQ4ZKX5</accession>
<evidence type="ECO:0000313" key="3">
    <source>
        <dbReference type="Proteomes" id="UP001151760"/>
    </source>
</evidence>
<feature type="compositionally biased region" description="Polar residues" evidence="1">
    <location>
        <begin position="1"/>
        <end position="16"/>
    </location>
</feature>
<gene>
    <name evidence="2" type="ORF">Tco_0772592</name>
</gene>
<reference evidence="2" key="2">
    <citation type="submission" date="2022-01" db="EMBL/GenBank/DDBJ databases">
        <authorList>
            <person name="Yamashiro T."/>
            <person name="Shiraishi A."/>
            <person name="Satake H."/>
            <person name="Nakayama K."/>
        </authorList>
    </citation>
    <scope>NUCLEOTIDE SEQUENCE</scope>
</reference>
<evidence type="ECO:0000256" key="1">
    <source>
        <dbReference type="SAM" id="MobiDB-lite"/>
    </source>
</evidence>
<feature type="compositionally biased region" description="Basic residues" evidence="1">
    <location>
        <begin position="48"/>
        <end position="59"/>
    </location>
</feature>
<keyword evidence="3" id="KW-1185">Reference proteome</keyword>
<evidence type="ECO:0000313" key="2">
    <source>
        <dbReference type="EMBL" id="GJS89956.1"/>
    </source>
</evidence>
<feature type="region of interest" description="Disordered" evidence="1">
    <location>
        <begin position="1"/>
        <end position="73"/>
    </location>
</feature>
<comment type="caution">
    <text evidence="2">The sequence shown here is derived from an EMBL/GenBank/DDBJ whole genome shotgun (WGS) entry which is preliminary data.</text>
</comment>
<organism evidence="2 3">
    <name type="scientific">Tanacetum coccineum</name>
    <dbReference type="NCBI Taxonomy" id="301880"/>
    <lineage>
        <taxon>Eukaryota</taxon>
        <taxon>Viridiplantae</taxon>
        <taxon>Streptophyta</taxon>
        <taxon>Embryophyta</taxon>
        <taxon>Tracheophyta</taxon>
        <taxon>Spermatophyta</taxon>
        <taxon>Magnoliopsida</taxon>
        <taxon>eudicotyledons</taxon>
        <taxon>Gunneridae</taxon>
        <taxon>Pentapetalae</taxon>
        <taxon>asterids</taxon>
        <taxon>campanulids</taxon>
        <taxon>Asterales</taxon>
        <taxon>Asteraceae</taxon>
        <taxon>Asteroideae</taxon>
        <taxon>Anthemideae</taxon>
        <taxon>Anthemidinae</taxon>
        <taxon>Tanacetum</taxon>
    </lineage>
</organism>
<proteinExistence type="predicted"/>
<name>A0ABQ4ZKX5_9ASTR</name>
<sequence>MNQPEPVVSSQGTHMSTPRAHRTPTVSTASPQGKKRKQTVRESSSPRKSYKITFRKKKQSTTPILPPGDDRERDEVAEATIISLTLYKTTLAAEA</sequence>
<protein>
    <submittedName>
        <fullName evidence="2">Uncharacterized protein</fullName>
    </submittedName>
</protein>
<reference evidence="2" key="1">
    <citation type="journal article" date="2022" name="Int. J. Mol. Sci.">
        <title>Draft Genome of Tanacetum Coccineum: Genomic Comparison of Closely Related Tanacetum-Family Plants.</title>
        <authorList>
            <person name="Yamashiro T."/>
            <person name="Shiraishi A."/>
            <person name="Nakayama K."/>
            <person name="Satake H."/>
        </authorList>
    </citation>
    <scope>NUCLEOTIDE SEQUENCE</scope>
</reference>